<reference evidence="5 6" key="1">
    <citation type="submission" date="2014-02" db="EMBL/GenBank/DDBJ databases">
        <title>The small core and large imbalanced accessory genome model reveals a collaborative survival strategy of Sorangium cellulosum strains in nature.</title>
        <authorList>
            <person name="Han K."/>
            <person name="Peng R."/>
            <person name="Blom J."/>
            <person name="Li Y.-Z."/>
        </authorList>
    </citation>
    <scope>NUCLEOTIDE SEQUENCE [LARGE SCALE GENOMIC DNA]</scope>
    <source>
        <strain evidence="5 6">So0157-25</strain>
    </source>
</reference>
<sequence length="342" mass="34544">MTEMHRTLRGTPRILLLPFLFIVAASGCGDSDSPGATGDSGNTGGASSGTGGASAGSTSAGTGGGTTGSTSAGTGGDATGSSNAGTGGGATGATGSGGSGAGTGGAPSSNPTFHIFMLMGQSNMAGVANKQDSDLNSDERLKVLGGCNQPAGQWNVANPPLSDCPGEKGWNLSTAVDPGIWFGKTLLGKLPEGDTIGLVGTAESGESINTFISGGSHHQMILNKIAKAKTAENARFAGIIFHQGESDNGQSSWPGKVVQLYNEVKAAWGVDYDVPFILGELPAGGCCSGHNNLVHQAADMLPMGYWVTQQGTNVMDEYHFDHAGVVLMGKRYGEKMIEALGW</sequence>
<proteinExistence type="predicted"/>
<dbReference type="PANTHER" id="PTHR31988">
    <property type="entry name" value="ESTERASE, PUTATIVE (DUF303)-RELATED"/>
    <property type="match status" value="1"/>
</dbReference>
<feature type="compositionally biased region" description="Gly residues" evidence="2">
    <location>
        <begin position="61"/>
        <end position="78"/>
    </location>
</feature>
<evidence type="ECO:0000313" key="6">
    <source>
        <dbReference type="Proteomes" id="UP000075420"/>
    </source>
</evidence>
<dbReference type="InterPro" id="IPR052940">
    <property type="entry name" value="Carb_Esterase_6"/>
</dbReference>
<dbReference type="GO" id="GO:0016788">
    <property type="term" value="F:hydrolase activity, acting on ester bonds"/>
    <property type="evidence" value="ECO:0007669"/>
    <property type="project" value="UniProtKB-ARBA"/>
</dbReference>
<evidence type="ECO:0000313" key="5">
    <source>
        <dbReference type="EMBL" id="KYF55139.1"/>
    </source>
</evidence>
<dbReference type="EMBL" id="JELY01001624">
    <property type="protein sequence ID" value="KYF55139.1"/>
    <property type="molecule type" value="Genomic_DNA"/>
</dbReference>
<keyword evidence="1" id="KW-0378">Hydrolase</keyword>
<feature type="compositionally biased region" description="Gly residues" evidence="2">
    <location>
        <begin position="41"/>
        <end position="54"/>
    </location>
</feature>
<dbReference type="Gene3D" id="3.40.50.1110">
    <property type="entry name" value="SGNH hydrolase"/>
    <property type="match status" value="1"/>
</dbReference>
<evidence type="ECO:0000256" key="3">
    <source>
        <dbReference type="SAM" id="SignalP"/>
    </source>
</evidence>
<dbReference type="InterPro" id="IPR036514">
    <property type="entry name" value="SGNH_hydro_sf"/>
</dbReference>
<dbReference type="PROSITE" id="PS51257">
    <property type="entry name" value="PROKAR_LIPOPROTEIN"/>
    <property type="match status" value="1"/>
</dbReference>
<comment type="caution">
    <text evidence="5">The sequence shown here is derived from an EMBL/GenBank/DDBJ whole genome shotgun (WGS) entry which is preliminary data.</text>
</comment>
<evidence type="ECO:0000256" key="2">
    <source>
        <dbReference type="SAM" id="MobiDB-lite"/>
    </source>
</evidence>
<organism evidence="5 6">
    <name type="scientific">Sorangium cellulosum</name>
    <name type="common">Polyangium cellulosum</name>
    <dbReference type="NCBI Taxonomy" id="56"/>
    <lineage>
        <taxon>Bacteria</taxon>
        <taxon>Pseudomonadati</taxon>
        <taxon>Myxococcota</taxon>
        <taxon>Polyangia</taxon>
        <taxon>Polyangiales</taxon>
        <taxon>Polyangiaceae</taxon>
        <taxon>Sorangium</taxon>
    </lineage>
</organism>
<accession>A0A150PHI1</accession>
<dbReference type="SUPFAM" id="SSF52266">
    <property type="entry name" value="SGNH hydrolase"/>
    <property type="match status" value="1"/>
</dbReference>
<feature type="region of interest" description="Disordered" evidence="2">
    <location>
        <begin position="32"/>
        <end position="108"/>
    </location>
</feature>
<dbReference type="PANTHER" id="PTHR31988:SF19">
    <property type="entry name" value="9-O-ACETYL-N-ACETYLNEURAMINIC ACID DEACETYLASE-RELATED"/>
    <property type="match status" value="1"/>
</dbReference>
<gene>
    <name evidence="5" type="ORF">BE08_13900</name>
</gene>
<feature type="chain" id="PRO_5007565890" description="Sialate O-acetylesterase domain-containing protein" evidence="3">
    <location>
        <begin position="25"/>
        <end position="342"/>
    </location>
</feature>
<dbReference type="InterPro" id="IPR005181">
    <property type="entry name" value="SASA"/>
</dbReference>
<dbReference type="Proteomes" id="UP000075420">
    <property type="component" value="Unassembled WGS sequence"/>
</dbReference>
<feature type="compositionally biased region" description="Gly residues" evidence="2">
    <location>
        <begin position="85"/>
        <end position="105"/>
    </location>
</feature>
<keyword evidence="3" id="KW-0732">Signal</keyword>
<evidence type="ECO:0000256" key="1">
    <source>
        <dbReference type="ARBA" id="ARBA00022801"/>
    </source>
</evidence>
<dbReference type="AlphaFoldDB" id="A0A150PHI1"/>
<feature type="domain" description="Sialate O-acetylesterase" evidence="4">
    <location>
        <begin position="113"/>
        <end position="337"/>
    </location>
</feature>
<feature type="signal peptide" evidence="3">
    <location>
        <begin position="1"/>
        <end position="24"/>
    </location>
</feature>
<name>A0A150PHI1_SORCE</name>
<protein>
    <recommendedName>
        <fullName evidence="4">Sialate O-acetylesterase domain-containing protein</fullName>
    </recommendedName>
</protein>
<dbReference type="Pfam" id="PF03629">
    <property type="entry name" value="SASA"/>
    <property type="match status" value="1"/>
</dbReference>
<evidence type="ECO:0000259" key="4">
    <source>
        <dbReference type="Pfam" id="PF03629"/>
    </source>
</evidence>